<protein>
    <submittedName>
        <fullName evidence="2">Cupin domain-containing protein</fullName>
    </submittedName>
</protein>
<evidence type="ECO:0000313" key="3">
    <source>
        <dbReference type="Proteomes" id="UP000826802"/>
    </source>
</evidence>
<proteinExistence type="predicted"/>
<dbReference type="Proteomes" id="UP000826802">
    <property type="component" value="Chromosome"/>
</dbReference>
<dbReference type="AlphaFoldDB" id="A0AAJ4TWW1"/>
<dbReference type="EMBL" id="CP079981">
    <property type="protein sequence ID" value="QYA42883.1"/>
    <property type="molecule type" value="Genomic_DNA"/>
</dbReference>
<dbReference type="CDD" id="cd02209">
    <property type="entry name" value="cupin_XRE_C"/>
    <property type="match status" value="1"/>
</dbReference>
<feature type="domain" description="Cupin type-2" evidence="1">
    <location>
        <begin position="50"/>
        <end position="107"/>
    </location>
</feature>
<evidence type="ECO:0000313" key="2">
    <source>
        <dbReference type="EMBL" id="QYA42883.1"/>
    </source>
</evidence>
<sequence length="109" mass="12401">MEKHNIKDRIKDDNNIQMIEMFKEVIANKGIDGTFNYVEIPGNIVVPENGQSIHEYDELSFIISGQLEAVVNGEKYYLKEGDYTFIRKGVPHISKNLSDAPCKLVCLLI</sequence>
<gene>
    <name evidence="2" type="ORF">KYI11_02850</name>
</gene>
<dbReference type="InterPro" id="IPR013096">
    <property type="entry name" value="Cupin_2"/>
</dbReference>
<reference evidence="2 3" key="1">
    <citation type="submission" date="2021-07" db="EMBL/GenBank/DDBJ databases">
        <title>Prevalence and characterization of methicillin-resistant Macrococcus spp. in food producing animals and meat in Switzerland in 2019.</title>
        <authorList>
            <person name="Keller J.E."/>
            <person name="Schwendener S."/>
            <person name="Neuenschwander J."/>
            <person name="Overesch G."/>
            <person name="Perreten V."/>
        </authorList>
    </citation>
    <scope>NUCLEOTIDE SEQUENCE [LARGE SCALE GENOMIC DNA]</scope>
    <source>
        <strain evidence="2 3">19Msa0936</strain>
    </source>
</reference>
<keyword evidence="3" id="KW-1185">Reference proteome</keyword>
<accession>A0AAJ4TWW1</accession>
<evidence type="ECO:0000259" key="1">
    <source>
        <dbReference type="Pfam" id="PF07883"/>
    </source>
</evidence>
<organism evidence="2 3">
    <name type="scientific">Macrococcoides bohemicum</name>
    <dbReference type="NCBI Taxonomy" id="1903056"/>
    <lineage>
        <taxon>Bacteria</taxon>
        <taxon>Bacillati</taxon>
        <taxon>Bacillota</taxon>
        <taxon>Bacilli</taxon>
        <taxon>Bacillales</taxon>
        <taxon>Staphylococcaceae</taxon>
        <taxon>Macrococcoides</taxon>
    </lineage>
</organism>
<dbReference type="Pfam" id="PF07883">
    <property type="entry name" value="Cupin_2"/>
    <property type="match status" value="1"/>
</dbReference>
<dbReference type="RefSeq" id="WP_219503645.1">
    <property type="nucleotide sequence ID" value="NZ_CP079981.1"/>
</dbReference>
<name>A0AAJ4TWW1_9STAP</name>